<comment type="caution">
    <text evidence="1">The sequence shown here is derived from an EMBL/GenBank/DDBJ whole genome shotgun (WGS) entry which is preliminary data.</text>
</comment>
<dbReference type="STRING" id="101091.A0A1C7NAT8"/>
<dbReference type="OrthoDB" id="2281309at2759"/>
<gene>
    <name evidence="1" type="ORF">A0J61_05862</name>
</gene>
<dbReference type="Proteomes" id="UP000093000">
    <property type="component" value="Unassembled WGS sequence"/>
</dbReference>
<dbReference type="AlphaFoldDB" id="A0A1C7NAT8"/>
<evidence type="ECO:0000313" key="2">
    <source>
        <dbReference type="Proteomes" id="UP000093000"/>
    </source>
</evidence>
<name>A0A1C7NAT8_9FUNG</name>
<dbReference type="EMBL" id="LUGH01000329">
    <property type="protein sequence ID" value="OBZ86088.1"/>
    <property type="molecule type" value="Genomic_DNA"/>
</dbReference>
<sequence>MAHFIESCQKNNEVPTFEMYIKSNKKYITSNRNNSNTGEILAWFNMFCQSAAELGVAIKKGRYEAAWKSMTQAAEIKSHCTTMSFKEKVVCCRSYGTSNVCFGEWKIGDVDIIQSISEEREKAVSLAKNKDFMKESHYLLLSCLLAVPLSRSNFVLNVSEGVFKAIRKSSIKLPFVQFAADILHSFVDINQRYEKEREEDDEDDEDDDDDDDLDALIHKAKKKCKKTKNNDGMMLFKIAEKFMSRKLFKPSKTEGSFIDLHLLPFVEYIFLDDSPYTYTRIPLSSSASSCCDGEDTCKKLMPDFCILYEYNGNDVGLVAIEVKLPKAKISQVLSDKSKLALELKRMVDEQVQQGFRNPISFGLLVEGYECSVFCCFLDDCGVYVFAEQDTFSLLRNENDFGLLPKITLAFIKIRRGVDALVGQLNKKPKAEPSASLKAKVKPTVGLPVQKSFS</sequence>
<proteinExistence type="predicted"/>
<keyword evidence="2" id="KW-1185">Reference proteome</keyword>
<reference evidence="1 2" key="1">
    <citation type="submission" date="2016-03" db="EMBL/GenBank/DDBJ databases">
        <title>Choanephora cucurbitarum.</title>
        <authorList>
            <person name="Min B."/>
            <person name="Park H."/>
            <person name="Park J.-H."/>
            <person name="Shin H.-D."/>
            <person name="Choi I.-G."/>
        </authorList>
    </citation>
    <scope>NUCLEOTIDE SEQUENCE [LARGE SCALE GENOMIC DNA]</scope>
    <source>
        <strain evidence="1 2">KUS-F28377</strain>
    </source>
</reference>
<protein>
    <submittedName>
        <fullName evidence="1">Uncharacterized protein</fullName>
    </submittedName>
</protein>
<dbReference type="InParanoid" id="A0A1C7NAT8"/>
<accession>A0A1C7NAT8</accession>
<evidence type="ECO:0000313" key="1">
    <source>
        <dbReference type="EMBL" id="OBZ86088.1"/>
    </source>
</evidence>
<organism evidence="1 2">
    <name type="scientific">Choanephora cucurbitarum</name>
    <dbReference type="NCBI Taxonomy" id="101091"/>
    <lineage>
        <taxon>Eukaryota</taxon>
        <taxon>Fungi</taxon>
        <taxon>Fungi incertae sedis</taxon>
        <taxon>Mucoromycota</taxon>
        <taxon>Mucoromycotina</taxon>
        <taxon>Mucoromycetes</taxon>
        <taxon>Mucorales</taxon>
        <taxon>Mucorineae</taxon>
        <taxon>Choanephoraceae</taxon>
        <taxon>Choanephoroideae</taxon>
        <taxon>Choanephora</taxon>
    </lineage>
</organism>